<keyword evidence="3" id="KW-1185">Reference proteome</keyword>
<sequence length="392" mass="45392">MEKRMRKRWWEHEEKLLRRMPDGLEIQSPAQIDGWKDDMRRWPPVSYHDIYNYLVMSECVDGEAMAEDEELSQLCDINVTQACGSKSSQENNLHKVSLEMVDAVCTTLSHDCISASARPFFKTVSRQRVLEKVNFLDDCLVGRVKFVNASRELAWRNYYSAYMKNLQSLTQMTQSPSAAAWLCLRLFNRLLEINYPPSSKTDEKMQQCAELTDHTKDIVNFIGGSILTKLKQKITRLQSSDKKEEVLQCIDKLADKSGECSSHSDTHSKLTQTLDRGRLRYLKPETQHFFYLLEMETLTVCSKDEQGQFRLSDFEEICATEEAITSAFFSITPTATQEAREVVFSKLTQLYFKVRVHHECRLFKERLRHKTKSTKSSTGKGLRKSLQTKTCL</sequence>
<comment type="caution">
    <text evidence="2">The sequence shown here is derived from an EMBL/GenBank/DDBJ whole genome shotgun (WGS) entry which is preliminary data.</text>
</comment>
<accession>A0ABD0KSR2</accession>
<reference evidence="2 3" key="1">
    <citation type="journal article" date="2023" name="Sci. Data">
        <title>Genome assembly of the Korean intertidal mud-creeper Batillaria attramentaria.</title>
        <authorList>
            <person name="Patra A.K."/>
            <person name="Ho P.T."/>
            <person name="Jun S."/>
            <person name="Lee S.J."/>
            <person name="Kim Y."/>
            <person name="Won Y.J."/>
        </authorList>
    </citation>
    <scope>NUCLEOTIDE SEQUENCE [LARGE SCALE GENOMIC DNA]</scope>
    <source>
        <strain evidence="2">Wonlab-2016</strain>
    </source>
</reference>
<dbReference type="EMBL" id="JACVVK020000128">
    <property type="protein sequence ID" value="KAK7490262.1"/>
    <property type="molecule type" value="Genomic_DNA"/>
</dbReference>
<gene>
    <name evidence="2" type="ORF">BaRGS_00018423</name>
</gene>
<evidence type="ECO:0000256" key="1">
    <source>
        <dbReference type="SAM" id="MobiDB-lite"/>
    </source>
</evidence>
<dbReference type="Proteomes" id="UP001519460">
    <property type="component" value="Unassembled WGS sequence"/>
</dbReference>
<dbReference type="AlphaFoldDB" id="A0ABD0KSR2"/>
<name>A0ABD0KSR2_9CAEN</name>
<organism evidence="2 3">
    <name type="scientific">Batillaria attramentaria</name>
    <dbReference type="NCBI Taxonomy" id="370345"/>
    <lineage>
        <taxon>Eukaryota</taxon>
        <taxon>Metazoa</taxon>
        <taxon>Spiralia</taxon>
        <taxon>Lophotrochozoa</taxon>
        <taxon>Mollusca</taxon>
        <taxon>Gastropoda</taxon>
        <taxon>Caenogastropoda</taxon>
        <taxon>Sorbeoconcha</taxon>
        <taxon>Cerithioidea</taxon>
        <taxon>Batillariidae</taxon>
        <taxon>Batillaria</taxon>
    </lineage>
</organism>
<proteinExistence type="predicted"/>
<feature type="region of interest" description="Disordered" evidence="1">
    <location>
        <begin position="371"/>
        <end position="392"/>
    </location>
</feature>
<evidence type="ECO:0000313" key="3">
    <source>
        <dbReference type="Proteomes" id="UP001519460"/>
    </source>
</evidence>
<evidence type="ECO:0000313" key="2">
    <source>
        <dbReference type="EMBL" id="KAK7490262.1"/>
    </source>
</evidence>
<protein>
    <submittedName>
        <fullName evidence="2">Uncharacterized protein</fullName>
    </submittedName>
</protein>